<accession>A0AC35TFW5</accession>
<evidence type="ECO:0000313" key="2">
    <source>
        <dbReference type="WBParaSite" id="RSKR_0000011000.1"/>
    </source>
</evidence>
<protein>
    <submittedName>
        <fullName evidence="2">Sulfatase domain-containing protein</fullName>
    </submittedName>
</protein>
<dbReference type="WBParaSite" id="RSKR_0000011000.1">
    <property type="protein sequence ID" value="RSKR_0000011000.1"/>
    <property type="gene ID" value="RSKR_0000011000"/>
</dbReference>
<reference evidence="2" key="1">
    <citation type="submission" date="2016-11" db="UniProtKB">
        <authorList>
            <consortium name="WormBaseParasite"/>
        </authorList>
    </citation>
    <scope>IDENTIFICATION</scope>
    <source>
        <strain evidence="2">KR3021</strain>
    </source>
</reference>
<sequence length="551" mass="63575">MIDAIKADGNYLRVQDNVLDQIKCRGRSIDFQPDTKDDDVIYGKWKNFNQEGTFKMLTDFAQVRCFSKGVSNIEVISKTFANIIENPKFKIKNNDNTSVIMIGIDTMSRSNFIRALPQTYKYMIDNGFVDFKKHVKVADDSYGNWIAILTGLRGSYSTEFPVILDEAWGQWYDEFPLIWKNFSQAGYATLFAEDRAEIANFNYLGKCFGFKKKPVDHYFRPFWIDVERSASFKESKFGCYQGTPNTKIQLDYLTKFLKTYKNQSKFVWNWSTEMLHEHLNDISMVDDLYLNVLKDNADLLKESVVIMFSDHGTRYGELRETVIGRYETRLPFLAIKLPATYDENAKRNLVINSNKMTTQFDLHQTLKSFLNQGVSIDPLDKQSYSLINPHPDNRTCFGSNIPTTYCPCQIETPLEIESASKEATELIKLLNEMLRNFTNFTEAPPKYSCSPFELEKIRFASISIPPKSLIFDHHLKRKIISNNATASYRLLLKMKQPSGALIEAVLDKDFKTNTYTINGLIERLNKYGNTSHCINDAEMRKLCYCVVVDAK</sequence>
<evidence type="ECO:0000313" key="1">
    <source>
        <dbReference type="Proteomes" id="UP000095286"/>
    </source>
</evidence>
<name>A0AC35TFW5_9BILA</name>
<organism evidence="1 2">
    <name type="scientific">Rhabditophanes sp. KR3021</name>
    <dbReference type="NCBI Taxonomy" id="114890"/>
    <lineage>
        <taxon>Eukaryota</taxon>
        <taxon>Metazoa</taxon>
        <taxon>Ecdysozoa</taxon>
        <taxon>Nematoda</taxon>
        <taxon>Chromadorea</taxon>
        <taxon>Rhabditida</taxon>
        <taxon>Tylenchina</taxon>
        <taxon>Panagrolaimomorpha</taxon>
        <taxon>Strongyloidoidea</taxon>
        <taxon>Alloionematidae</taxon>
        <taxon>Rhabditophanes</taxon>
    </lineage>
</organism>
<dbReference type="Proteomes" id="UP000095286">
    <property type="component" value="Unplaced"/>
</dbReference>
<proteinExistence type="predicted"/>